<gene>
    <name evidence="15" type="ORF">O6P43_004559</name>
</gene>
<dbReference type="GO" id="GO:0030574">
    <property type="term" value="P:collagen catabolic process"/>
    <property type="evidence" value="ECO:0007669"/>
    <property type="project" value="TreeGrafter"/>
</dbReference>
<dbReference type="SMART" id="SM00235">
    <property type="entry name" value="ZnMc"/>
    <property type="match status" value="1"/>
</dbReference>
<dbReference type="GO" id="GO:0006508">
    <property type="term" value="P:proteolysis"/>
    <property type="evidence" value="ECO:0007669"/>
    <property type="project" value="UniProtKB-KW"/>
</dbReference>
<dbReference type="Pfam" id="PF00413">
    <property type="entry name" value="Peptidase_M10"/>
    <property type="match status" value="1"/>
</dbReference>
<evidence type="ECO:0000313" key="16">
    <source>
        <dbReference type="Proteomes" id="UP001163823"/>
    </source>
</evidence>
<sequence length="315" mass="35036">MFRFNLPHLFAANFLLFLVILQCSVVVLVQSRSLKPKYQQSTNFLENLEGIQKGQTNKGLIQLKQYLNKFGYLNTGDDSSASNTNLTDEFDENLELAIKHYQQFNNLDVSGKLDANTIKQMLIPRCGVPDMINQSPSNSDNFTMIVASHFTFFPNMQKWQPSNTRLTYSFGPVSQNVGIDQVRSACASAFQKWAAVSQFTFEEGSEGQQTNIVIGFYSGDHGDGRPFDGPGRILAHAFAPENGNFHYDADENWSNNPVQGQFDLESLALHEIGHLLGLGHSQDPNAIMVSGIESGAIRRNLGQDDINGIRALYST</sequence>
<evidence type="ECO:0000256" key="9">
    <source>
        <dbReference type="ARBA" id="ARBA00023180"/>
    </source>
</evidence>
<keyword evidence="9" id="KW-0325">Glycoprotein</keyword>
<keyword evidence="16" id="KW-1185">Reference proteome</keyword>
<dbReference type="InterPro" id="IPR036365">
    <property type="entry name" value="PGBD-like_sf"/>
</dbReference>
<evidence type="ECO:0000256" key="2">
    <source>
        <dbReference type="ARBA" id="ARBA00022670"/>
    </source>
</evidence>
<dbReference type="InterPro" id="IPR033739">
    <property type="entry name" value="M10A_MMP"/>
</dbReference>
<dbReference type="PANTHER" id="PTHR10201:SF268">
    <property type="entry name" value="PEPTIDASE METALLOPEPTIDASE DOMAIN-CONTAINING PROTEIN"/>
    <property type="match status" value="1"/>
</dbReference>
<feature type="binding site" evidence="12">
    <location>
        <position position="248"/>
    </location>
    <ligand>
        <name>Ca(2+)</name>
        <dbReference type="ChEBI" id="CHEBI:29108"/>
        <label>3</label>
    </ligand>
</feature>
<feature type="binding site" evidence="12">
    <location>
        <position position="221"/>
    </location>
    <ligand>
        <name>Zn(2+)</name>
        <dbReference type="ChEBI" id="CHEBI:29105"/>
        <label>1</label>
    </ligand>
</feature>
<dbReference type="FunFam" id="3.40.390.10:FF:000018">
    <property type="entry name" value="Metalloendoproteinase 1"/>
    <property type="match status" value="1"/>
</dbReference>
<evidence type="ECO:0000256" key="10">
    <source>
        <dbReference type="PIRSR" id="PIRSR001191-1"/>
    </source>
</evidence>
<feature type="binding site" evidence="11">
    <location>
        <position position="280"/>
    </location>
    <ligand>
        <name>Zn(2+)</name>
        <dbReference type="ChEBI" id="CHEBI:29105"/>
        <label>2</label>
        <note>catalytic</note>
    </ligand>
</feature>
<keyword evidence="13" id="KW-1133">Transmembrane helix</keyword>
<feature type="binding site" evidence="12">
    <location>
        <position position="223"/>
    </location>
    <ligand>
        <name>Zn(2+)</name>
        <dbReference type="ChEBI" id="CHEBI:29105"/>
        <label>1</label>
    </ligand>
</feature>
<evidence type="ECO:0000256" key="4">
    <source>
        <dbReference type="ARBA" id="ARBA00022729"/>
    </source>
</evidence>
<evidence type="ECO:0000256" key="11">
    <source>
        <dbReference type="PIRSR" id="PIRSR001191-2"/>
    </source>
</evidence>
<keyword evidence="13" id="KW-0472">Membrane</keyword>
<feature type="binding site" evidence="12">
    <location>
        <position position="228"/>
    </location>
    <ligand>
        <name>Ca(2+)</name>
        <dbReference type="ChEBI" id="CHEBI:29108"/>
        <label>3</label>
    </ligand>
</feature>
<protein>
    <submittedName>
        <fullName evidence="15">Metalloendoproteinase 2-MMP-like</fullName>
    </submittedName>
</protein>
<dbReference type="Gene3D" id="3.40.390.10">
    <property type="entry name" value="Collagenase (Catalytic Domain)"/>
    <property type="match status" value="1"/>
</dbReference>
<feature type="binding site" evidence="12">
    <location>
        <position position="246"/>
    </location>
    <ligand>
        <name>Zn(2+)</name>
        <dbReference type="ChEBI" id="CHEBI:29105"/>
        <label>1</label>
    </ligand>
</feature>
<keyword evidence="4" id="KW-0732">Signal</keyword>
<dbReference type="AlphaFoldDB" id="A0AAD7Q421"/>
<feature type="transmembrane region" description="Helical" evidence="13">
    <location>
        <begin position="6"/>
        <end position="29"/>
    </location>
</feature>
<dbReference type="GO" id="GO:0030198">
    <property type="term" value="P:extracellular matrix organization"/>
    <property type="evidence" value="ECO:0007669"/>
    <property type="project" value="TreeGrafter"/>
</dbReference>
<dbReference type="GO" id="GO:0031012">
    <property type="term" value="C:extracellular matrix"/>
    <property type="evidence" value="ECO:0007669"/>
    <property type="project" value="InterPro"/>
</dbReference>
<proteinExistence type="inferred from homology"/>
<dbReference type="InterPro" id="IPR001818">
    <property type="entry name" value="Pept_M10_metallopeptidase"/>
</dbReference>
<feature type="active site" evidence="10">
    <location>
        <position position="271"/>
    </location>
</feature>
<keyword evidence="13" id="KW-0812">Transmembrane</keyword>
<feature type="binding site" description="in inhibited form" evidence="12">
    <location>
        <position position="126"/>
    </location>
    <ligand>
        <name>Zn(2+)</name>
        <dbReference type="ChEBI" id="CHEBI:29105"/>
        <label>2</label>
        <note>catalytic</note>
    </ligand>
</feature>
<evidence type="ECO:0000256" key="13">
    <source>
        <dbReference type="SAM" id="Phobius"/>
    </source>
</evidence>
<feature type="binding site" evidence="12">
    <location>
        <position position="251"/>
    </location>
    <ligand>
        <name>Ca(2+)</name>
        <dbReference type="ChEBI" id="CHEBI:29108"/>
        <label>1</label>
    </ligand>
</feature>
<dbReference type="Pfam" id="PF01471">
    <property type="entry name" value="PG_binding_1"/>
    <property type="match status" value="1"/>
</dbReference>
<evidence type="ECO:0000256" key="5">
    <source>
        <dbReference type="ARBA" id="ARBA00022801"/>
    </source>
</evidence>
<reference evidence="15" key="1">
    <citation type="journal article" date="2023" name="Science">
        <title>Elucidation of the pathway for biosynthesis of saponin adjuvants from the soapbark tree.</title>
        <authorList>
            <person name="Reed J."/>
            <person name="Orme A."/>
            <person name="El-Demerdash A."/>
            <person name="Owen C."/>
            <person name="Martin L.B.B."/>
            <person name="Misra R.C."/>
            <person name="Kikuchi S."/>
            <person name="Rejzek M."/>
            <person name="Martin A.C."/>
            <person name="Harkess A."/>
            <person name="Leebens-Mack J."/>
            <person name="Louveau T."/>
            <person name="Stephenson M.J."/>
            <person name="Osbourn A."/>
        </authorList>
    </citation>
    <scope>NUCLEOTIDE SEQUENCE</scope>
    <source>
        <strain evidence="15">S10</strain>
    </source>
</reference>
<evidence type="ECO:0000256" key="7">
    <source>
        <dbReference type="ARBA" id="ARBA00023049"/>
    </source>
</evidence>
<dbReference type="GO" id="GO:0004222">
    <property type="term" value="F:metalloendopeptidase activity"/>
    <property type="evidence" value="ECO:0007669"/>
    <property type="project" value="InterPro"/>
</dbReference>
<comment type="caution">
    <text evidence="15">The sequence shown here is derived from an EMBL/GenBank/DDBJ whole genome shotgun (WGS) entry which is preliminary data.</text>
</comment>
<dbReference type="EMBL" id="JARAOO010000003">
    <property type="protein sequence ID" value="KAJ7974495.1"/>
    <property type="molecule type" value="Genomic_DNA"/>
</dbReference>
<dbReference type="InterPro" id="IPR006026">
    <property type="entry name" value="Peptidase_Metallo"/>
</dbReference>
<dbReference type="InterPro" id="IPR024079">
    <property type="entry name" value="MetalloPept_cat_dom_sf"/>
</dbReference>
<feature type="binding site" evidence="12">
    <location>
        <position position="229"/>
    </location>
    <ligand>
        <name>Ca(2+)</name>
        <dbReference type="ChEBI" id="CHEBI:29108"/>
        <label>3</label>
    </ligand>
</feature>
<evidence type="ECO:0000259" key="14">
    <source>
        <dbReference type="SMART" id="SM00235"/>
    </source>
</evidence>
<evidence type="ECO:0000256" key="12">
    <source>
        <dbReference type="PIRSR" id="PIRSR621190-2"/>
    </source>
</evidence>
<dbReference type="GO" id="GO:0008270">
    <property type="term" value="F:zinc ion binding"/>
    <property type="evidence" value="ECO:0007669"/>
    <property type="project" value="InterPro"/>
</dbReference>
<dbReference type="PIRSF" id="PIRSF001191">
    <property type="entry name" value="Peptidase_M10A_matrix"/>
    <property type="match status" value="1"/>
</dbReference>
<feature type="binding site" evidence="12">
    <location>
        <position position="236"/>
    </location>
    <ligand>
        <name>Zn(2+)</name>
        <dbReference type="ChEBI" id="CHEBI:29105"/>
        <label>1</label>
    </ligand>
</feature>
<dbReference type="SUPFAM" id="SSF55486">
    <property type="entry name" value="Metalloproteases ('zincins'), catalytic domain"/>
    <property type="match status" value="1"/>
</dbReference>
<dbReference type="InterPro" id="IPR021190">
    <property type="entry name" value="Pept_M10A"/>
</dbReference>
<keyword evidence="7" id="KW-0482">Metalloprotease</keyword>
<feature type="binding site" evidence="11">
    <location>
        <position position="270"/>
    </location>
    <ligand>
        <name>Zn(2+)</name>
        <dbReference type="ChEBI" id="CHEBI:29105"/>
        <label>2</label>
        <note>catalytic</note>
    </ligand>
</feature>
<evidence type="ECO:0000256" key="8">
    <source>
        <dbReference type="ARBA" id="ARBA00023145"/>
    </source>
</evidence>
<dbReference type="SUPFAM" id="SSF47090">
    <property type="entry name" value="PGBD-like"/>
    <property type="match status" value="1"/>
</dbReference>
<dbReference type="Proteomes" id="UP001163823">
    <property type="component" value="Chromosome 3"/>
</dbReference>
<evidence type="ECO:0000256" key="6">
    <source>
        <dbReference type="ARBA" id="ARBA00022833"/>
    </source>
</evidence>
<keyword evidence="5" id="KW-0378">Hydrolase</keyword>
<keyword evidence="8" id="KW-0865">Zymogen</keyword>
<comment type="cofactor">
    <cofactor evidence="12">
        <name>Zn(2+)</name>
        <dbReference type="ChEBI" id="CHEBI:29105"/>
    </cofactor>
    <text evidence="12">Binds 2 Zn(2+) ions per subunit.</text>
</comment>
<dbReference type="CDD" id="cd04278">
    <property type="entry name" value="ZnMc_MMP"/>
    <property type="match status" value="1"/>
</dbReference>
<dbReference type="InterPro" id="IPR002477">
    <property type="entry name" value="Peptidoglycan-bd-like"/>
</dbReference>
<feature type="binding site" evidence="11">
    <location>
        <position position="274"/>
    </location>
    <ligand>
        <name>Zn(2+)</name>
        <dbReference type="ChEBI" id="CHEBI:29105"/>
        <label>2</label>
        <note>catalytic</note>
    </ligand>
</feature>
<keyword evidence="2" id="KW-0645">Protease</keyword>
<keyword evidence="12" id="KW-0106">Calcium</keyword>
<dbReference type="PANTHER" id="PTHR10201">
    <property type="entry name" value="MATRIX METALLOPROTEINASE"/>
    <property type="match status" value="1"/>
</dbReference>
<evidence type="ECO:0000256" key="1">
    <source>
        <dbReference type="ARBA" id="ARBA00009614"/>
    </source>
</evidence>
<evidence type="ECO:0000256" key="3">
    <source>
        <dbReference type="ARBA" id="ARBA00022723"/>
    </source>
</evidence>
<comment type="similarity">
    <text evidence="1">Belongs to the peptidase M10A family. Matrix metalloproteinases (MMPs) subfamily.</text>
</comment>
<keyword evidence="3 11" id="KW-0479">Metal-binding</keyword>
<feature type="binding site" evidence="12">
    <location>
        <position position="288"/>
    </location>
    <ligand>
        <name>Zn(2+)</name>
        <dbReference type="ChEBI" id="CHEBI:29105"/>
        <label>2</label>
        <note>catalytic</note>
    </ligand>
</feature>
<keyword evidence="6 11" id="KW-0862">Zinc</keyword>
<comment type="cofactor">
    <cofactor evidence="12">
        <name>Ca(2+)</name>
        <dbReference type="ChEBI" id="CHEBI:29108"/>
    </cofactor>
    <text evidence="12">Can bind about 5 Ca(2+) ions per subunit.</text>
</comment>
<dbReference type="KEGG" id="qsa:O6P43_004559"/>
<accession>A0AAD7Q421</accession>
<organism evidence="15 16">
    <name type="scientific">Quillaja saponaria</name>
    <name type="common">Soap bark tree</name>
    <dbReference type="NCBI Taxonomy" id="32244"/>
    <lineage>
        <taxon>Eukaryota</taxon>
        <taxon>Viridiplantae</taxon>
        <taxon>Streptophyta</taxon>
        <taxon>Embryophyta</taxon>
        <taxon>Tracheophyta</taxon>
        <taxon>Spermatophyta</taxon>
        <taxon>Magnoliopsida</taxon>
        <taxon>eudicotyledons</taxon>
        <taxon>Gunneridae</taxon>
        <taxon>Pentapetalae</taxon>
        <taxon>rosids</taxon>
        <taxon>fabids</taxon>
        <taxon>Fabales</taxon>
        <taxon>Quillajaceae</taxon>
        <taxon>Quillaja</taxon>
    </lineage>
</organism>
<feature type="domain" description="Peptidase metallopeptidase" evidence="14">
    <location>
        <begin position="155"/>
        <end position="315"/>
    </location>
</feature>
<feature type="binding site" evidence="12">
    <location>
        <position position="251"/>
    </location>
    <ligand>
        <name>Ca(2+)</name>
        <dbReference type="ChEBI" id="CHEBI:29108"/>
        <label>3</label>
    </ligand>
</feature>
<dbReference type="PRINTS" id="PR00138">
    <property type="entry name" value="MATRIXIN"/>
</dbReference>
<name>A0AAD7Q421_QUISA</name>
<evidence type="ECO:0000313" key="15">
    <source>
        <dbReference type="EMBL" id="KAJ7974495.1"/>
    </source>
</evidence>